<sequence>MAKNPLKDASHLSKTSLISSRSLSPGLATVDVQLETARPGAQIHFKHDLLYASVFKQERLCWG</sequence>
<keyword evidence="3" id="KW-1185">Reference proteome</keyword>
<feature type="region of interest" description="Disordered" evidence="1">
    <location>
        <begin position="1"/>
        <end position="23"/>
    </location>
</feature>
<feature type="compositionally biased region" description="Basic and acidic residues" evidence="1">
    <location>
        <begin position="1"/>
        <end position="11"/>
    </location>
</feature>
<protein>
    <submittedName>
        <fullName evidence="2">Uncharacterized protein</fullName>
    </submittedName>
</protein>
<evidence type="ECO:0000256" key="1">
    <source>
        <dbReference type="SAM" id="MobiDB-lite"/>
    </source>
</evidence>
<name>A0AAD8YED2_9STRA</name>
<reference evidence="2" key="1">
    <citation type="submission" date="2023-06" db="EMBL/GenBank/DDBJ databases">
        <title>Survivors Of The Sea: Transcriptome response of Skeletonema marinoi to long-term dormancy.</title>
        <authorList>
            <person name="Pinder M.I.M."/>
            <person name="Kourtchenko O."/>
            <person name="Robertson E.K."/>
            <person name="Larsson T."/>
            <person name="Maumus F."/>
            <person name="Osuna-Cruz C.M."/>
            <person name="Vancaester E."/>
            <person name="Stenow R."/>
            <person name="Vandepoele K."/>
            <person name="Ploug H."/>
            <person name="Bruchert V."/>
            <person name="Godhe A."/>
            <person name="Topel M."/>
        </authorList>
    </citation>
    <scope>NUCLEOTIDE SEQUENCE</scope>
    <source>
        <strain evidence="2">R05AC</strain>
    </source>
</reference>
<comment type="caution">
    <text evidence="2">The sequence shown here is derived from an EMBL/GenBank/DDBJ whole genome shotgun (WGS) entry which is preliminary data.</text>
</comment>
<accession>A0AAD8YED2</accession>
<evidence type="ECO:0000313" key="3">
    <source>
        <dbReference type="Proteomes" id="UP001224775"/>
    </source>
</evidence>
<dbReference type="AlphaFoldDB" id="A0AAD8YED2"/>
<organism evidence="2 3">
    <name type="scientific">Skeletonema marinoi</name>
    <dbReference type="NCBI Taxonomy" id="267567"/>
    <lineage>
        <taxon>Eukaryota</taxon>
        <taxon>Sar</taxon>
        <taxon>Stramenopiles</taxon>
        <taxon>Ochrophyta</taxon>
        <taxon>Bacillariophyta</taxon>
        <taxon>Coscinodiscophyceae</taxon>
        <taxon>Thalassiosirophycidae</taxon>
        <taxon>Thalassiosirales</taxon>
        <taxon>Skeletonemataceae</taxon>
        <taxon>Skeletonema</taxon>
        <taxon>Skeletonema marinoi-dohrnii complex</taxon>
    </lineage>
</organism>
<evidence type="ECO:0000313" key="2">
    <source>
        <dbReference type="EMBL" id="KAK1744966.1"/>
    </source>
</evidence>
<feature type="compositionally biased region" description="Low complexity" evidence="1">
    <location>
        <begin position="12"/>
        <end position="23"/>
    </location>
</feature>
<gene>
    <name evidence="2" type="ORF">QTG54_004257</name>
</gene>
<proteinExistence type="predicted"/>
<dbReference type="EMBL" id="JATAAI010000006">
    <property type="protein sequence ID" value="KAK1744966.1"/>
    <property type="molecule type" value="Genomic_DNA"/>
</dbReference>
<dbReference type="Proteomes" id="UP001224775">
    <property type="component" value="Unassembled WGS sequence"/>
</dbReference>